<gene>
    <name evidence="2" type="ORF">GCM10017771_71690</name>
</gene>
<protein>
    <submittedName>
        <fullName evidence="2">Uncharacterized protein</fullName>
    </submittedName>
</protein>
<dbReference type="EMBL" id="BNAT01000034">
    <property type="protein sequence ID" value="GHE50026.1"/>
    <property type="molecule type" value="Genomic_DNA"/>
</dbReference>
<feature type="transmembrane region" description="Helical" evidence="1">
    <location>
        <begin position="21"/>
        <end position="43"/>
    </location>
</feature>
<keyword evidence="1" id="KW-0472">Membrane</keyword>
<proteinExistence type="predicted"/>
<sequence>MRFYWLIWLARHIGEYGYSHGPLRGAIGTVAVLLAALLIGVVLWRRTRAAAVTAAGLTCVVGVGWLALH</sequence>
<organism evidence="2 3">
    <name type="scientific">Streptomyces capitiformicae</name>
    <dbReference type="NCBI Taxonomy" id="2014920"/>
    <lineage>
        <taxon>Bacteria</taxon>
        <taxon>Bacillati</taxon>
        <taxon>Actinomycetota</taxon>
        <taxon>Actinomycetes</taxon>
        <taxon>Kitasatosporales</taxon>
        <taxon>Streptomycetaceae</taxon>
        <taxon>Streptomyces</taxon>
    </lineage>
</organism>
<dbReference type="Proteomes" id="UP000603227">
    <property type="component" value="Unassembled WGS sequence"/>
</dbReference>
<comment type="caution">
    <text evidence="2">The sequence shown here is derived from an EMBL/GenBank/DDBJ whole genome shotgun (WGS) entry which is preliminary data.</text>
</comment>
<keyword evidence="1" id="KW-0812">Transmembrane</keyword>
<dbReference type="AlphaFoldDB" id="A0A919DJU9"/>
<reference evidence="2" key="2">
    <citation type="submission" date="2020-09" db="EMBL/GenBank/DDBJ databases">
        <authorList>
            <person name="Sun Q."/>
            <person name="Zhou Y."/>
        </authorList>
    </citation>
    <scope>NUCLEOTIDE SEQUENCE</scope>
    <source>
        <strain evidence="2">CGMCC 4.7403</strain>
    </source>
</reference>
<accession>A0A919DJU9</accession>
<dbReference type="RefSeq" id="WP_189786599.1">
    <property type="nucleotide sequence ID" value="NZ_BNAT01000034.1"/>
</dbReference>
<reference evidence="2" key="1">
    <citation type="journal article" date="2014" name="Int. J. Syst. Evol. Microbiol.">
        <title>Complete genome sequence of Corynebacterium casei LMG S-19264T (=DSM 44701T), isolated from a smear-ripened cheese.</title>
        <authorList>
            <consortium name="US DOE Joint Genome Institute (JGI-PGF)"/>
            <person name="Walter F."/>
            <person name="Albersmeier A."/>
            <person name="Kalinowski J."/>
            <person name="Ruckert C."/>
        </authorList>
    </citation>
    <scope>NUCLEOTIDE SEQUENCE</scope>
    <source>
        <strain evidence="2">CGMCC 4.7403</strain>
    </source>
</reference>
<evidence type="ECO:0000313" key="3">
    <source>
        <dbReference type="Proteomes" id="UP000603227"/>
    </source>
</evidence>
<keyword evidence="1" id="KW-1133">Transmembrane helix</keyword>
<evidence type="ECO:0000313" key="2">
    <source>
        <dbReference type="EMBL" id="GHE50026.1"/>
    </source>
</evidence>
<keyword evidence="3" id="KW-1185">Reference proteome</keyword>
<name>A0A919DJU9_9ACTN</name>
<evidence type="ECO:0000256" key="1">
    <source>
        <dbReference type="SAM" id="Phobius"/>
    </source>
</evidence>
<feature type="transmembrane region" description="Helical" evidence="1">
    <location>
        <begin position="49"/>
        <end position="68"/>
    </location>
</feature>